<dbReference type="SUPFAM" id="SSF51126">
    <property type="entry name" value="Pectin lyase-like"/>
    <property type="match status" value="1"/>
</dbReference>
<comment type="similarity">
    <text evidence="2">Belongs to the pectinesterase family.</text>
</comment>
<evidence type="ECO:0000256" key="6">
    <source>
        <dbReference type="ARBA" id="ARBA00047928"/>
    </source>
</evidence>
<name>A0A835F621_9POAL</name>
<keyword evidence="4 8" id="KW-0378">Hydrolase</keyword>
<dbReference type="InterPro" id="IPR033131">
    <property type="entry name" value="Pectinesterase_Asp_AS"/>
</dbReference>
<dbReference type="InterPro" id="IPR011050">
    <property type="entry name" value="Pectin_lyase_fold/virulence"/>
</dbReference>
<dbReference type="GO" id="GO:0042545">
    <property type="term" value="P:cell wall modification"/>
    <property type="evidence" value="ECO:0007669"/>
    <property type="project" value="UniProtKB-UniRule"/>
</dbReference>
<dbReference type="UniPathway" id="UPA00545">
    <property type="reaction ID" value="UER00823"/>
</dbReference>
<dbReference type="EMBL" id="JACEFO010001625">
    <property type="protein sequence ID" value="KAF8729211.1"/>
    <property type="molecule type" value="Genomic_DNA"/>
</dbReference>
<dbReference type="PROSITE" id="PS00503">
    <property type="entry name" value="PECTINESTERASE_2"/>
    <property type="match status" value="1"/>
</dbReference>
<evidence type="ECO:0000256" key="5">
    <source>
        <dbReference type="ARBA" id="ARBA00023085"/>
    </source>
</evidence>
<gene>
    <name evidence="10" type="ORF">HU200_017795</name>
</gene>
<evidence type="ECO:0000256" key="2">
    <source>
        <dbReference type="ARBA" id="ARBA00008891"/>
    </source>
</evidence>
<dbReference type="PANTHER" id="PTHR31321">
    <property type="entry name" value="ACYL-COA THIOESTER HYDROLASE YBHC-RELATED"/>
    <property type="match status" value="1"/>
</dbReference>
<evidence type="ECO:0000256" key="8">
    <source>
        <dbReference type="RuleBase" id="RU000589"/>
    </source>
</evidence>
<keyword evidence="5 8" id="KW-0063">Aspartyl esterase</keyword>
<dbReference type="GO" id="GO:0045490">
    <property type="term" value="P:pectin catabolic process"/>
    <property type="evidence" value="ECO:0007669"/>
    <property type="project" value="UniProtKB-UniRule"/>
</dbReference>
<evidence type="ECO:0000313" key="11">
    <source>
        <dbReference type="Proteomes" id="UP000636709"/>
    </source>
</evidence>
<dbReference type="InterPro" id="IPR000070">
    <property type="entry name" value="Pectinesterase_cat"/>
</dbReference>
<dbReference type="Pfam" id="PF01095">
    <property type="entry name" value="Pectinesterase"/>
    <property type="match status" value="1"/>
</dbReference>
<dbReference type="InterPro" id="IPR012334">
    <property type="entry name" value="Pectin_lyas_fold"/>
</dbReference>
<evidence type="ECO:0000259" key="9">
    <source>
        <dbReference type="Pfam" id="PF01095"/>
    </source>
</evidence>
<dbReference type="OrthoDB" id="2019149at2759"/>
<evidence type="ECO:0000313" key="10">
    <source>
        <dbReference type="EMBL" id="KAF8729211.1"/>
    </source>
</evidence>
<evidence type="ECO:0000256" key="3">
    <source>
        <dbReference type="ARBA" id="ARBA00013229"/>
    </source>
</evidence>
<evidence type="ECO:0000256" key="4">
    <source>
        <dbReference type="ARBA" id="ARBA00022801"/>
    </source>
</evidence>
<feature type="domain" description="Pectinesterase catalytic" evidence="9">
    <location>
        <begin position="29"/>
        <end position="279"/>
    </location>
</feature>
<sequence length="300" mass="32180">MVAPAASACQLLPPNVPPPVTSSRAVFCVDADGCCTFTTVQAAVDAVPENSQKRSIVWINSGLYVEKITVKKPNVTFQGQGLHATTIVWNDTATSANSTPNSATVHIDAPGFVAKNISFKNAAPAPKPGAQGAQAVAIRISSDKAAFWGCGFFGAQDTLLDEQQRHYFKECFIEGSIDFIFGDARSLYENCTLNSIAVAVPKGQRFINGAITAQGRQFRENNTGFSFVGCSIQGTGYILLGRAWKAYSRVVFADTQMPAIVASAGWDNWGDEARNRVGYGHSLDYAQAQPFLTSSYIEGE</sequence>
<comment type="catalytic activity">
    <reaction evidence="6 8">
        <text>[(1-&gt;4)-alpha-D-galacturonosyl methyl ester](n) + n H2O = [(1-&gt;4)-alpha-D-galacturonosyl](n) + n methanol + n H(+)</text>
        <dbReference type="Rhea" id="RHEA:22380"/>
        <dbReference type="Rhea" id="RHEA-COMP:14570"/>
        <dbReference type="Rhea" id="RHEA-COMP:14573"/>
        <dbReference type="ChEBI" id="CHEBI:15377"/>
        <dbReference type="ChEBI" id="CHEBI:15378"/>
        <dbReference type="ChEBI" id="CHEBI:17790"/>
        <dbReference type="ChEBI" id="CHEBI:140522"/>
        <dbReference type="ChEBI" id="CHEBI:140523"/>
        <dbReference type="EC" id="3.1.1.11"/>
    </reaction>
</comment>
<feature type="active site" evidence="7">
    <location>
        <position position="178"/>
    </location>
</feature>
<proteinExistence type="inferred from homology"/>
<evidence type="ECO:0000256" key="1">
    <source>
        <dbReference type="ARBA" id="ARBA00005184"/>
    </source>
</evidence>
<dbReference type="Gene3D" id="2.160.20.10">
    <property type="entry name" value="Single-stranded right-handed beta-helix, Pectin lyase-like"/>
    <property type="match status" value="1"/>
</dbReference>
<organism evidence="10 11">
    <name type="scientific">Digitaria exilis</name>
    <dbReference type="NCBI Taxonomy" id="1010633"/>
    <lineage>
        <taxon>Eukaryota</taxon>
        <taxon>Viridiplantae</taxon>
        <taxon>Streptophyta</taxon>
        <taxon>Embryophyta</taxon>
        <taxon>Tracheophyta</taxon>
        <taxon>Spermatophyta</taxon>
        <taxon>Magnoliopsida</taxon>
        <taxon>Liliopsida</taxon>
        <taxon>Poales</taxon>
        <taxon>Poaceae</taxon>
        <taxon>PACMAD clade</taxon>
        <taxon>Panicoideae</taxon>
        <taxon>Panicodae</taxon>
        <taxon>Paniceae</taxon>
        <taxon>Anthephorinae</taxon>
        <taxon>Digitaria</taxon>
    </lineage>
</organism>
<dbReference type="AlphaFoldDB" id="A0A835F621"/>
<dbReference type="Proteomes" id="UP000636709">
    <property type="component" value="Unassembled WGS sequence"/>
</dbReference>
<comment type="pathway">
    <text evidence="1 8">Glycan metabolism; pectin degradation; 2-dehydro-3-deoxy-D-gluconate from pectin: step 1/5.</text>
</comment>
<comment type="caution">
    <text evidence="10">The sequence shown here is derived from an EMBL/GenBank/DDBJ whole genome shotgun (WGS) entry which is preliminary data.</text>
</comment>
<dbReference type="PANTHER" id="PTHR31321:SF86">
    <property type="entry name" value="PECTINESTERASE"/>
    <property type="match status" value="1"/>
</dbReference>
<accession>A0A835F621</accession>
<dbReference type="EC" id="3.1.1.11" evidence="3 8"/>
<protein>
    <recommendedName>
        <fullName evidence="3 8">Pectinesterase</fullName>
        <ecNumber evidence="3 8">3.1.1.11</ecNumber>
    </recommendedName>
</protein>
<keyword evidence="11" id="KW-1185">Reference proteome</keyword>
<dbReference type="GO" id="GO:0030599">
    <property type="term" value="F:pectinesterase activity"/>
    <property type="evidence" value="ECO:0007669"/>
    <property type="project" value="UniProtKB-UniRule"/>
</dbReference>
<evidence type="ECO:0000256" key="7">
    <source>
        <dbReference type="PROSITE-ProRule" id="PRU10040"/>
    </source>
</evidence>
<reference evidence="10" key="1">
    <citation type="submission" date="2020-07" db="EMBL/GenBank/DDBJ databases">
        <title>Genome sequence and genetic diversity analysis of an under-domesticated orphan crop, white fonio (Digitaria exilis).</title>
        <authorList>
            <person name="Bennetzen J.L."/>
            <person name="Chen S."/>
            <person name="Ma X."/>
            <person name="Wang X."/>
            <person name="Yssel A.E.J."/>
            <person name="Chaluvadi S.R."/>
            <person name="Johnson M."/>
            <person name="Gangashetty P."/>
            <person name="Hamidou F."/>
            <person name="Sanogo M.D."/>
            <person name="Zwaenepoel A."/>
            <person name="Wallace J."/>
            <person name="Van De Peer Y."/>
            <person name="Van Deynze A."/>
        </authorList>
    </citation>
    <scope>NUCLEOTIDE SEQUENCE</scope>
    <source>
        <tissue evidence="10">Leaves</tissue>
    </source>
</reference>